<evidence type="ECO:0000313" key="3">
    <source>
        <dbReference type="EMBL" id="WRT67979.1"/>
    </source>
</evidence>
<protein>
    <submittedName>
        <fullName evidence="3">Uncharacterized protein</fullName>
    </submittedName>
</protein>
<feature type="region of interest" description="Disordered" evidence="2">
    <location>
        <begin position="1"/>
        <end position="59"/>
    </location>
</feature>
<accession>A0ABZ1D371</accession>
<dbReference type="EMBL" id="CP141886">
    <property type="protein sequence ID" value="WRT67979.1"/>
    <property type="molecule type" value="Genomic_DNA"/>
</dbReference>
<dbReference type="RefSeq" id="XP_062792719.1">
    <property type="nucleotide sequence ID" value="XM_062936668.1"/>
</dbReference>
<evidence type="ECO:0000313" key="4">
    <source>
        <dbReference type="Proteomes" id="UP001329825"/>
    </source>
</evidence>
<keyword evidence="1" id="KW-0175">Coiled coil</keyword>
<dbReference type="Proteomes" id="UP001329825">
    <property type="component" value="Chromosome 6"/>
</dbReference>
<evidence type="ECO:0000256" key="1">
    <source>
        <dbReference type="SAM" id="Coils"/>
    </source>
</evidence>
<reference evidence="3 4" key="1">
    <citation type="submission" date="2024-01" db="EMBL/GenBank/DDBJ databases">
        <title>Comparative genomics of Cryptococcus and Kwoniella reveals pathogenesis evolution and contrasting modes of karyotype evolution via chromosome fusion or intercentromeric recombination.</title>
        <authorList>
            <person name="Coelho M.A."/>
            <person name="David-Palma M."/>
            <person name="Shea T."/>
            <person name="Bowers K."/>
            <person name="McGinley-Smith S."/>
            <person name="Mohammad A.W."/>
            <person name="Gnirke A."/>
            <person name="Yurkov A.M."/>
            <person name="Nowrousian M."/>
            <person name="Sun S."/>
            <person name="Cuomo C.A."/>
            <person name="Heitman J."/>
        </authorList>
    </citation>
    <scope>NUCLEOTIDE SEQUENCE [LARGE SCALE GENOMIC DNA]</scope>
    <source>
        <strain evidence="3">CBS 11374</strain>
    </source>
</reference>
<evidence type="ECO:0000256" key="2">
    <source>
        <dbReference type="SAM" id="MobiDB-lite"/>
    </source>
</evidence>
<name>A0ABZ1D371_9TREE</name>
<feature type="coiled-coil region" evidence="1">
    <location>
        <begin position="208"/>
        <end position="235"/>
    </location>
</feature>
<dbReference type="GeneID" id="87957085"/>
<gene>
    <name evidence="3" type="ORF">IL334_004954</name>
</gene>
<feature type="compositionally biased region" description="Basic and acidic residues" evidence="2">
    <location>
        <begin position="12"/>
        <end position="22"/>
    </location>
</feature>
<keyword evidence="4" id="KW-1185">Reference proteome</keyword>
<organism evidence="3 4">
    <name type="scientific">Kwoniella shivajii</name>
    <dbReference type="NCBI Taxonomy" id="564305"/>
    <lineage>
        <taxon>Eukaryota</taxon>
        <taxon>Fungi</taxon>
        <taxon>Dikarya</taxon>
        <taxon>Basidiomycota</taxon>
        <taxon>Agaricomycotina</taxon>
        <taxon>Tremellomycetes</taxon>
        <taxon>Tremellales</taxon>
        <taxon>Cryptococcaceae</taxon>
        <taxon>Kwoniella</taxon>
    </lineage>
</organism>
<proteinExistence type="predicted"/>
<sequence length="287" mass="31249">MTVGSGYIMSSDKNEGALRPEEGAEEGTYLSSADEFPGNSSGDEYSPSDCEDGDEESRIKRKIAPFKVVTRANKKRKAVSFIVPSTPAMESAGQITIPDLAGNQNFSSRSTAPEEAPIPVSASITPKALKLKYPAPLVGIDDRKYSHTVVHDSVDHILATAATKLRTLVADKSRKLGILMHEVGSLQLKLAESEAARIGVKSSFEKAEQVAAEKLAEIQKEVEGLKGNFTRVSEQEDMLQRLKIEELESQAKENRSIAIQAVMLLNVERLKNGLPECTLAHVKKMIN</sequence>